<name>A0A430G449_9SPHN</name>
<reference evidence="2 3" key="1">
    <citation type="submission" date="2018-07" db="EMBL/GenBank/DDBJ databases">
        <title>Genomic and Epidemiologic Investigation of an Indolent Hospital Outbreak.</title>
        <authorList>
            <person name="Johnson R.C."/>
            <person name="Deming C."/>
            <person name="Conlan S."/>
            <person name="Zellmer C.J."/>
            <person name="Michelin A.V."/>
            <person name="Lee-Lin S."/>
            <person name="Thomas P.J."/>
            <person name="Park M."/>
            <person name="Weingarten R.A."/>
            <person name="Less J."/>
            <person name="Dekker J.P."/>
            <person name="Frank K.M."/>
            <person name="Musser K.A."/>
            <person name="Mcquiston J.R."/>
            <person name="Henderson D.K."/>
            <person name="Lau A.F."/>
            <person name="Palmore T.N."/>
            <person name="Segre J.A."/>
        </authorList>
    </citation>
    <scope>NUCLEOTIDE SEQUENCE [LARGE SCALE GENOMIC DNA]</scope>
    <source>
        <strain evidence="2 3">SK-CDC1_0717</strain>
    </source>
</reference>
<evidence type="ECO:0000256" key="1">
    <source>
        <dbReference type="PROSITE-ProRule" id="PRU00339"/>
    </source>
</evidence>
<organism evidence="2 3">
    <name type="scientific">Sphingomonas koreensis</name>
    <dbReference type="NCBI Taxonomy" id="93064"/>
    <lineage>
        <taxon>Bacteria</taxon>
        <taxon>Pseudomonadati</taxon>
        <taxon>Pseudomonadota</taxon>
        <taxon>Alphaproteobacteria</taxon>
        <taxon>Sphingomonadales</taxon>
        <taxon>Sphingomonadaceae</taxon>
        <taxon>Sphingomonas</taxon>
    </lineage>
</organism>
<gene>
    <name evidence="2" type="ORF">DAH66_09615</name>
</gene>
<proteinExistence type="predicted"/>
<comment type="caution">
    <text evidence="2">The sequence shown here is derived from an EMBL/GenBank/DDBJ whole genome shotgun (WGS) entry which is preliminary data.</text>
</comment>
<dbReference type="AlphaFoldDB" id="A0A430G449"/>
<dbReference type="Proteomes" id="UP000287746">
    <property type="component" value="Unassembled WGS sequence"/>
</dbReference>
<dbReference type="Gene3D" id="1.25.40.10">
    <property type="entry name" value="Tetratricopeptide repeat domain"/>
    <property type="match status" value="1"/>
</dbReference>
<dbReference type="SUPFAM" id="SSF81901">
    <property type="entry name" value="HCP-like"/>
    <property type="match status" value="1"/>
</dbReference>
<feature type="repeat" description="TPR" evidence="1">
    <location>
        <begin position="187"/>
        <end position="220"/>
    </location>
</feature>
<accession>A0A430G449</accession>
<evidence type="ECO:0000313" key="2">
    <source>
        <dbReference type="EMBL" id="RSY85944.1"/>
    </source>
</evidence>
<sequence length="373" mass="39468">MQATDGLSMSPFDRLNSFLKQDPQNANLAADTVEAAIAEERLDEAQALLAHGPIDAPRAAYLNGLVAMRRQDWAGAAALYQGMFDTGETAPAIRFNLAWSLAMEKHAEQALAVLDEATAQALPQAAELEIRLRHELGEFDRAEARAHALLSLHPDHRGLNAAVATLAIDVEDTALAARCASKAGDHPEALTTLGTLALESEDSATARALFAQALERDPQSPRALIGHGLSRLIDADHGGAAAELDRGAALFGTHLGSWIAAGWAHFTAGDTAMARSRFEHALGLDDSFAESHGSLAALDVLEGDLDGARRRIVIARRLDRASFSAALAEMLLAAGSGDTERSRHIFETALATPLDASGRTLAQSFARLGARLG</sequence>
<dbReference type="PROSITE" id="PS50005">
    <property type="entry name" value="TPR"/>
    <property type="match status" value="1"/>
</dbReference>
<dbReference type="RefSeq" id="WP_126004336.1">
    <property type="nucleotide sequence ID" value="NZ_QQYZ01000007.1"/>
</dbReference>
<dbReference type="EMBL" id="QQYZ01000007">
    <property type="protein sequence ID" value="RSY85944.1"/>
    <property type="molecule type" value="Genomic_DNA"/>
</dbReference>
<protein>
    <submittedName>
        <fullName evidence="2">Uncharacterized protein</fullName>
    </submittedName>
</protein>
<evidence type="ECO:0000313" key="3">
    <source>
        <dbReference type="Proteomes" id="UP000287746"/>
    </source>
</evidence>
<keyword evidence="1" id="KW-0802">TPR repeat</keyword>
<dbReference type="InterPro" id="IPR011990">
    <property type="entry name" value="TPR-like_helical_dom_sf"/>
</dbReference>
<dbReference type="InterPro" id="IPR019734">
    <property type="entry name" value="TPR_rpt"/>
</dbReference>